<dbReference type="CDD" id="cd00143">
    <property type="entry name" value="PP2Cc"/>
    <property type="match status" value="1"/>
</dbReference>
<keyword evidence="2 4" id="KW-0378">Hydrolase</keyword>
<dbReference type="SMART" id="SM00332">
    <property type="entry name" value="PP2Cc"/>
    <property type="match status" value="1"/>
</dbReference>
<feature type="compositionally biased region" description="Polar residues" evidence="5">
    <location>
        <begin position="164"/>
        <end position="177"/>
    </location>
</feature>
<evidence type="ECO:0000313" key="7">
    <source>
        <dbReference type="EMBL" id="CAB3265078.1"/>
    </source>
</evidence>
<dbReference type="InterPro" id="IPR001932">
    <property type="entry name" value="PPM-type_phosphatase-like_dom"/>
</dbReference>
<dbReference type="InterPro" id="IPR000222">
    <property type="entry name" value="PP2C_BS"/>
</dbReference>
<evidence type="ECO:0000256" key="5">
    <source>
        <dbReference type="SAM" id="MobiDB-lite"/>
    </source>
</evidence>
<dbReference type="AlphaFoldDB" id="A0A6F9DQ04"/>
<dbReference type="PROSITE" id="PS01032">
    <property type="entry name" value="PPM_1"/>
    <property type="match status" value="1"/>
</dbReference>
<feature type="compositionally biased region" description="Polar residues" evidence="5">
    <location>
        <begin position="141"/>
        <end position="154"/>
    </location>
</feature>
<evidence type="ECO:0000256" key="3">
    <source>
        <dbReference type="ARBA" id="ARBA00022912"/>
    </source>
</evidence>
<dbReference type="GO" id="GO:0005739">
    <property type="term" value="C:mitochondrion"/>
    <property type="evidence" value="ECO:0007669"/>
    <property type="project" value="TreeGrafter"/>
</dbReference>
<feature type="domain" description="PPM-type phosphatase" evidence="6">
    <location>
        <begin position="175"/>
        <end position="548"/>
    </location>
</feature>
<dbReference type="PROSITE" id="PS51746">
    <property type="entry name" value="PPM_2"/>
    <property type="match status" value="1"/>
</dbReference>
<dbReference type="InterPro" id="IPR015655">
    <property type="entry name" value="PP2C"/>
</dbReference>
<dbReference type="Pfam" id="PF00481">
    <property type="entry name" value="PP2C"/>
    <property type="match status" value="2"/>
</dbReference>
<feature type="region of interest" description="Disordered" evidence="5">
    <location>
        <begin position="131"/>
        <end position="177"/>
    </location>
</feature>
<keyword evidence="1" id="KW-0479">Metal-binding</keyword>
<dbReference type="GO" id="GO:0004741">
    <property type="term" value="F:[pyruvate dehydrogenase (acetyl-transferring)]-phosphatase activity"/>
    <property type="evidence" value="ECO:0007669"/>
    <property type="project" value="TreeGrafter"/>
</dbReference>
<comment type="similarity">
    <text evidence="4">Belongs to the PP2C family.</text>
</comment>
<dbReference type="PANTHER" id="PTHR13832">
    <property type="entry name" value="PROTEIN PHOSPHATASE 2C"/>
    <property type="match status" value="1"/>
</dbReference>
<evidence type="ECO:0000256" key="2">
    <source>
        <dbReference type="ARBA" id="ARBA00022801"/>
    </source>
</evidence>
<proteinExistence type="evidence at transcript level"/>
<dbReference type="Gene3D" id="3.60.40.10">
    <property type="entry name" value="PPM-type phosphatase domain"/>
    <property type="match status" value="1"/>
</dbReference>
<evidence type="ECO:0000256" key="1">
    <source>
        <dbReference type="ARBA" id="ARBA00022723"/>
    </source>
</evidence>
<feature type="region of interest" description="Disordered" evidence="5">
    <location>
        <begin position="13"/>
        <end position="32"/>
    </location>
</feature>
<dbReference type="GO" id="GO:0046872">
    <property type="term" value="F:metal ion binding"/>
    <property type="evidence" value="ECO:0007669"/>
    <property type="project" value="UniProtKB-KW"/>
</dbReference>
<keyword evidence="3 4" id="KW-0904">Protein phosphatase</keyword>
<dbReference type="InterPro" id="IPR036457">
    <property type="entry name" value="PPM-type-like_dom_sf"/>
</dbReference>
<sequence length="567" mass="62759">MLSRMKTALNDLIVRTQDSQPSHQDKPTLSENGYGRIQSAIEYSRPLFLGLTAKETTAISTQERIPIIPKCPTVLPFNAGYCEIINAGKSIKNEDCAAALTINLESSQAFHVHECEPEWDDELQSSYDPTVTSLENDESNESSCDTVMQNGSESNENKLPEGNNFLSEGQLNRNTPDVNDNISDESPSTECCDSLRFDYFALFDGHAGPAAALYAANIVHHLLTERLREILHLLLGERDATVPVYLTDDEIQLSSTRLSGLTYDSLITGIIQEVVVETDKHIEADRKHWNSRGGCTVVIAVFVLGKLFVAGAGDSRAVLCKSIPVHDDKEKTAGKKIMAVPMSQDFTPQTERRRLQYLAYLKPELLGSQFGRLEYIKRITQSDIGKKVLHRDYHMTGWTYKTITADDLKPPMVQGSGKGSRLLGTIGVTRGLGDHSVIALNILDNVPLKPFLSPVPEVRVHDLSDSHHEDNILIMGSDGLWDVITNETAAQIVFNTLAKTSLDDQSRYCKAAQELAQQARGEWENGLWRLSDGRPGSPDDITVFVIPMLEASKVHKSPSVARKNSEQ</sequence>
<gene>
    <name evidence="7" type="primary">Ppm1a-002</name>
</gene>
<organism evidence="7">
    <name type="scientific">Phallusia mammillata</name>
    <dbReference type="NCBI Taxonomy" id="59560"/>
    <lineage>
        <taxon>Eukaryota</taxon>
        <taxon>Metazoa</taxon>
        <taxon>Chordata</taxon>
        <taxon>Tunicata</taxon>
        <taxon>Ascidiacea</taxon>
        <taxon>Phlebobranchia</taxon>
        <taxon>Ascidiidae</taxon>
        <taxon>Phallusia</taxon>
    </lineage>
</organism>
<evidence type="ECO:0000256" key="4">
    <source>
        <dbReference type="RuleBase" id="RU003465"/>
    </source>
</evidence>
<name>A0A6F9DQ04_9ASCI</name>
<dbReference type="EMBL" id="LR789216">
    <property type="protein sequence ID" value="CAB3265078.1"/>
    <property type="molecule type" value="mRNA"/>
</dbReference>
<accession>A0A6F9DQ04</accession>
<protein>
    <submittedName>
        <fullName evidence="7">Protein phosphatase 1A-like</fullName>
    </submittedName>
</protein>
<reference evidence="7" key="1">
    <citation type="submission" date="2020-04" db="EMBL/GenBank/DDBJ databases">
        <authorList>
            <person name="Neveu A P."/>
        </authorList>
    </citation>
    <scope>NUCLEOTIDE SEQUENCE</scope>
    <source>
        <tissue evidence="7">Whole embryo</tissue>
    </source>
</reference>
<dbReference type="SUPFAM" id="SSF81606">
    <property type="entry name" value="PP2C-like"/>
    <property type="match status" value="1"/>
</dbReference>
<evidence type="ECO:0000259" key="6">
    <source>
        <dbReference type="PROSITE" id="PS51746"/>
    </source>
</evidence>
<dbReference type="PANTHER" id="PTHR13832:SF354">
    <property type="entry name" value="GM14138P"/>
    <property type="match status" value="1"/>
</dbReference>